<dbReference type="PANTHER" id="PTHR19134:SF449">
    <property type="entry name" value="TYROSINE-PROTEIN PHOSPHATASE 1"/>
    <property type="match status" value="1"/>
</dbReference>
<dbReference type="InterPro" id="IPR029021">
    <property type="entry name" value="Prot-tyrosine_phosphatase-like"/>
</dbReference>
<reference evidence="5" key="1">
    <citation type="submission" date="2016-06" db="UniProtKB">
        <authorList>
            <consortium name="WormBaseParasite"/>
        </authorList>
    </citation>
    <scope>IDENTIFICATION</scope>
</reference>
<dbReference type="Gene3D" id="3.90.190.10">
    <property type="entry name" value="Protein tyrosine phosphatase superfamily"/>
    <property type="match status" value="1"/>
</dbReference>
<name>A0A183VCP5_TOXCA</name>
<evidence type="ECO:0000313" key="5">
    <source>
        <dbReference type="WBParaSite" id="TCNE_0001851901-mRNA-1"/>
    </source>
</evidence>
<dbReference type="PANTHER" id="PTHR19134">
    <property type="entry name" value="RECEPTOR-TYPE TYROSINE-PROTEIN PHOSPHATASE"/>
    <property type="match status" value="1"/>
</dbReference>
<accession>A0A183VCP5</accession>
<dbReference type="InterPro" id="IPR000242">
    <property type="entry name" value="PTP_cat"/>
</dbReference>
<dbReference type="PRINTS" id="PR00700">
    <property type="entry name" value="PRTYPHPHTASE"/>
</dbReference>
<dbReference type="InterPro" id="IPR050348">
    <property type="entry name" value="Protein-Tyr_Phosphatase"/>
</dbReference>
<dbReference type="Pfam" id="PF00102">
    <property type="entry name" value="Y_phosphatase"/>
    <property type="match status" value="1"/>
</dbReference>
<protein>
    <submittedName>
        <fullName evidence="5">Tyrosine-protein phosphatase domain-containing protein</fullName>
    </submittedName>
</protein>
<evidence type="ECO:0000313" key="4">
    <source>
        <dbReference type="Proteomes" id="UP000050794"/>
    </source>
</evidence>
<evidence type="ECO:0000259" key="2">
    <source>
        <dbReference type="PROSITE" id="PS50056"/>
    </source>
</evidence>
<dbReference type="GO" id="GO:0004725">
    <property type="term" value="F:protein tyrosine phosphatase activity"/>
    <property type="evidence" value="ECO:0007669"/>
    <property type="project" value="InterPro"/>
</dbReference>
<feature type="domain" description="Tyrosine-protein phosphatase" evidence="1">
    <location>
        <begin position="81"/>
        <end position="325"/>
    </location>
</feature>
<dbReference type="EMBL" id="UYWY01025623">
    <property type="protein sequence ID" value="VDM49836.1"/>
    <property type="molecule type" value="Genomic_DNA"/>
</dbReference>
<dbReference type="AlphaFoldDB" id="A0A183VCP5"/>
<reference evidence="3 4" key="2">
    <citation type="submission" date="2018-11" db="EMBL/GenBank/DDBJ databases">
        <authorList>
            <consortium name="Pathogen Informatics"/>
        </authorList>
    </citation>
    <scope>NUCLEOTIDE SEQUENCE [LARGE SCALE GENOMIC DNA]</scope>
</reference>
<dbReference type="SUPFAM" id="SSF52799">
    <property type="entry name" value="(Phosphotyrosine protein) phosphatases II"/>
    <property type="match status" value="1"/>
</dbReference>
<dbReference type="SMART" id="SM00194">
    <property type="entry name" value="PTPc"/>
    <property type="match status" value="1"/>
</dbReference>
<dbReference type="CDD" id="cd00047">
    <property type="entry name" value="PTPc"/>
    <property type="match status" value="1"/>
</dbReference>
<dbReference type="InterPro" id="IPR000387">
    <property type="entry name" value="Tyr_Pase_dom"/>
</dbReference>
<dbReference type="Proteomes" id="UP000050794">
    <property type="component" value="Unassembled WGS sequence"/>
</dbReference>
<dbReference type="WBParaSite" id="TCNE_0001851901-mRNA-1">
    <property type="protein sequence ID" value="TCNE_0001851901-mRNA-1"/>
    <property type="gene ID" value="TCNE_0001851901"/>
</dbReference>
<gene>
    <name evidence="3" type="ORF">TCNE_LOCUS18515</name>
</gene>
<dbReference type="SMART" id="SM00404">
    <property type="entry name" value="PTPc_motif"/>
    <property type="match status" value="1"/>
</dbReference>
<sequence>FIIVKHTSNGSTSDNRAVDGEQRCVACEGAEKFFKKMLNKSAAEIALKGEHKTLVKKARHISEFCKSLSDLIIKNLSQEGRNRYAHMVNFNECALRLEPTVPGDVKYIHASRIRHAYGNFILAQGPTRRTLVDFYRLVWLNRIRLIVCVDPLVNPRNCVHYFEFNVSKTFKAEETERFQVGKRFTVLTCKATTTETSNLTIYELYMSNKELKSGATGRRIILLHYNAWEVLKPPTARTLLEIIKCVRTLETPSRGSLHPDPILVHGSCGVRRSGILALTSILCNQVSLTQKLSIVRTAIEIRRIRYGVLRSRLGFLIVLEAVLLHASTIGVLDPRAKVRDALAVRLLLNV</sequence>
<keyword evidence="4" id="KW-1185">Reference proteome</keyword>
<dbReference type="PROSITE" id="PS50056">
    <property type="entry name" value="TYR_PHOSPHATASE_2"/>
    <property type="match status" value="1"/>
</dbReference>
<evidence type="ECO:0000313" key="3">
    <source>
        <dbReference type="EMBL" id="VDM49836.1"/>
    </source>
</evidence>
<evidence type="ECO:0000259" key="1">
    <source>
        <dbReference type="PROSITE" id="PS50055"/>
    </source>
</evidence>
<proteinExistence type="predicted"/>
<dbReference type="InterPro" id="IPR003595">
    <property type="entry name" value="Tyr_Pase_cat"/>
</dbReference>
<feature type="domain" description="Tyrosine specific protein phosphatases" evidence="2">
    <location>
        <begin position="237"/>
        <end position="316"/>
    </location>
</feature>
<organism evidence="4 5">
    <name type="scientific">Toxocara canis</name>
    <name type="common">Canine roundworm</name>
    <dbReference type="NCBI Taxonomy" id="6265"/>
    <lineage>
        <taxon>Eukaryota</taxon>
        <taxon>Metazoa</taxon>
        <taxon>Ecdysozoa</taxon>
        <taxon>Nematoda</taxon>
        <taxon>Chromadorea</taxon>
        <taxon>Rhabditida</taxon>
        <taxon>Spirurina</taxon>
        <taxon>Ascaridomorpha</taxon>
        <taxon>Ascaridoidea</taxon>
        <taxon>Toxocaridae</taxon>
        <taxon>Toxocara</taxon>
    </lineage>
</organism>
<dbReference type="PROSITE" id="PS50055">
    <property type="entry name" value="TYR_PHOSPHATASE_PTP"/>
    <property type="match status" value="1"/>
</dbReference>